<sequence>MAIAKSHITILLAVTVFFLVAIRLYYDKETYLTLYKNEANKAEERLQRYLTGGVDKNDDVYFTMSRLVEQRNNISRILNKKQQKIGQLECEISSTGGWCAQSSVENSGQHKTDTQLVPVLAEFFKGQEGYSHINMRTFEYVKDLFDKLGFDHDAESSEKLKKASKLEWLRTNTNVYRRRDTSNIEHLKTFLT</sequence>
<evidence type="ECO:0000313" key="4">
    <source>
        <dbReference type="Proteomes" id="UP001164746"/>
    </source>
</evidence>
<dbReference type="Proteomes" id="UP001164746">
    <property type="component" value="Chromosome 8"/>
</dbReference>
<keyword evidence="2" id="KW-0812">Transmembrane</keyword>
<organism evidence="3 4">
    <name type="scientific">Mya arenaria</name>
    <name type="common">Soft-shell clam</name>
    <dbReference type="NCBI Taxonomy" id="6604"/>
    <lineage>
        <taxon>Eukaryota</taxon>
        <taxon>Metazoa</taxon>
        <taxon>Spiralia</taxon>
        <taxon>Lophotrochozoa</taxon>
        <taxon>Mollusca</taxon>
        <taxon>Bivalvia</taxon>
        <taxon>Autobranchia</taxon>
        <taxon>Heteroconchia</taxon>
        <taxon>Euheterodonta</taxon>
        <taxon>Imparidentia</taxon>
        <taxon>Neoheterodontei</taxon>
        <taxon>Myida</taxon>
        <taxon>Myoidea</taxon>
        <taxon>Myidae</taxon>
        <taxon>Mya</taxon>
    </lineage>
</organism>
<name>A0ABY7EN79_MYAAR</name>
<protein>
    <submittedName>
        <fullName evidence="3">Uncharacterized protein</fullName>
    </submittedName>
</protein>
<accession>A0ABY7EN79</accession>
<reference evidence="3" key="1">
    <citation type="submission" date="2022-11" db="EMBL/GenBank/DDBJ databases">
        <title>Centuries of genome instability and evolution in soft-shell clam transmissible cancer (bioRxiv).</title>
        <authorList>
            <person name="Hart S.F.M."/>
            <person name="Yonemitsu M.A."/>
            <person name="Giersch R.M."/>
            <person name="Beal B.F."/>
            <person name="Arriagada G."/>
            <person name="Davis B.W."/>
            <person name="Ostrander E.A."/>
            <person name="Goff S.P."/>
            <person name="Metzger M.J."/>
        </authorList>
    </citation>
    <scope>NUCLEOTIDE SEQUENCE</scope>
    <source>
        <strain evidence="3">MELC-2E11</strain>
        <tissue evidence="3">Siphon/mantle</tissue>
    </source>
</reference>
<dbReference type="EMBL" id="CP111019">
    <property type="protein sequence ID" value="WAR11452.1"/>
    <property type="molecule type" value="Genomic_DNA"/>
</dbReference>
<keyword evidence="2" id="KW-0472">Membrane</keyword>
<keyword evidence="4" id="KW-1185">Reference proteome</keyword>
<gene>
    <name evidence="3" type="ORF">MAR_025632</name>
</gene>
<evidence type="ECO:0000256" key="1">
    <source>
        <dbReference type="SAM" id="Coils"/>
    </source>
</evidence>
<keyword evidence="1" id="KW-0175">Coiled coil</keyword>
<proteinExistence type="predicted"/>
<feature type="transmembrane region" description="Helical" evidence="2">
    <location>
        <begin position="6"/>
        <end position="26"/>
    </location>
</feature>
<keyword evidence="2" id="KW-1133">Transmembrane helix</keyword>
<feature type="coiled-coil region" evidence="1">
    <location>
        <begin position="32"/>
        <end position="91"/>
    </location>
</feature>
<evidence type="ECO:0000313" key="3">
    <source>
        <dbReference type="EMBL" id="WAR11452.1"/>
    </source>
</evidence>
<evidence type="ECO:0000256" key="2">
    <source>
        <dbReference type="SAM" id="Phobius"/>
    </source>
</evidence>